<proteinExistence type="inferred from homology"/>
<keyword evidence="1" id="KW-1003">Cell membrane</keyword>
<dbReference type="GO" id="GO:0022857">
    <property type="term" value="F:transmembrane transporter activity"/>
    <property type="evidence" value="ECO:0007669"/>
    <property type="project" value="UniProtKB-UniRule"/>
</dbReference>
<dbReference type="NCBIfam" id="TIGR00697">
    <property type="entry name" value="queuosine precursor transporter"/>
    <property type="match status" value="1"/>
</dbReference>
<keyword evidence="1" id="KW-1133">Transmembrane helix</keyword>
<feature type="transmembrane region" description="Helical" evidence="1">
    <location>
        <begin position="40"/>
        <end position="61"/>
    </location>
</feature>
<comment type="similarity">
    <text evidence="1">Belongs to the vitamin uptake transporter (VUT/ECF) (TC 2.A.88) family. Q precursor transporter subfamily.</text>
</comment>
<evidence type="ECO:0000313" key="2">
    <source>
        <dbReference type="EMBL" id="MBU3853894.1"/>
    </source>
</evidence>
<dbReference type="GO" id="GO:0005886">
    <property type="term" value="C:plasma membrane"/>
    <property type="evidence" value="ECO:0007669"/>
    <property type="project" value="UniProtKB-SubCell"/>
</dbReference>
<sequence>MNEKKTVSVSFMLLGILFCVCLISANLLATKQIMYGPLNITAGIIVFPISYIINDCIAEVWGFKRARLIIWTGFVMNFIFVLFGALADWIPGAPYWNNEEGFHNLFGLAPRVAFASFLAFLCGSFLNAYIMSAMKIASNGKNFSLRAILSTLVGETADSLIFFPLALGGIVPFKNLLWMMFWQITLKTAYEIVILPVTIRVVKYVKKTEHVDVYDRKISYNVLKISDL</sequence>
<dbReference type="EMBL" id="JAHLFU010000184">
    <property type="protein sequence ID" value="MBU3853894.1"/>
    <property type="molecule type" value="Genomic_DNA"/>
</dbReference>
<feature type="transmembrane region" description="Helical" evidence="1">
    <location>
        <begin position="176"/>
        <end position="197"/>
    </location>
</feature>
<reference evidence="2" key="1">
    <citation type="journal article" date="2021" name="PeerJ">
        <title>Extensive microbial diversity within the chicken gut microbiome revealed by metagenomics and culture.</title>
        <authorList>
            <person name="Gilroy R."/>
            <person name="Ravi A."/>
            <person name="Getino M."/>
            <person name="Pursley I."/>
            <person name="Horton D.L."/>
            <person name="Alikhan N.F."/>
            <person name="Baker D."/>
            <person name="Gharbi K."/>
            <person name="Hall N."/>
            <person name="Watson M."/>
            <person name="Adriaenssens E.M."/>
            <person name="Foster-Nyarko E."/>
            <person name="Jarju S."/>
            <person name="Secka A."/>
            <person name="Antonio M."/>
            <person name="Oren A."/>
            <person name="Chaudhuri R.R."/>
            <person name="La Ragione R."/>
            <person name="Hildebrand F."/>
            <person name="Pallen M.J."/>
        </authorList>
    </citation>
    <scope>NUCLEOTIDE SEQUENCE</scope>
    <source>
        <strain evidence="2">G3-2149</strain>
    </source>
</reference>
<dbReference type="HAMAP" id="MF_02088">
    <property type="entry name" value="Q_prec_transport"/>
    <property type="match status" value="1"/>
</dbReference>
<dbReference type="Proteomes" id="UP000823865">
    <property type="component" value="Unassembled WGS sequence"/>
</dbReference>
<gene>
    <name evidence="2" type="ORF">H9789_08805</name>
</gene>
<keyword evidence="1" id="KW-0472">Membrane</keyword>
<evidence type="ECO:0000256" key="1">
    <source>
        <dbReference type="HAMAP-Rule" id="MF_02088"/>
    </source>
</evidence>
<comment type="caution">
    <text evidence="2">The sequence shown here is derived from an EMBL/GenBank/DDBJ whole genome shotgun (WGS) entry which is preliminary data.</text>
</comment>
<organism evidence="2 3">
    <name type="scientific">Candidatus Paraprevotella stercoravium</name>
    <dbReference type="NCBI Taxonomy" id="2838725"/>
    <lineage>
        <taxon>Bacteria</taxon>
        <taxon>Pseudomonadati</taxon>
        <taxon>Bacteroidota</taxon>
        <taxon>Bacteroidia</taxon>
        <taxon>Bacteroidales</taxon>
        <taxon>Prevotellaceae</taxon>
        <taxon>Paraprevotella</taxon>
    </lineage>
</organism>
<feature type="transmembrane region" description="Helical" evidence="1">
    <location>
        <begin position="112"/>
        <end position="131"/>
    </location>
</feature>
<feature type="transmembrane region" description="Helical" evidence="1">
    <location>
        <begin position="7"/>
        <end position="28"/>
    </location>
</feature>
<dbReference type="Pfam" id="PF02592">
    <property type="entry name" value="Vut_1"/>
    <property type="match status" value="1"/>
</dbReference>
<dbReference type="InterPro" id="IPR003744">
    <property type="entry name" value="YhhQ"/>
</dbReference>
<keyword evidence="1" id="KW-0813">Transport</keyword>
<dbReference type="PANTHER" id="PTHR34300">
    <property type="entry name" value="QUEUOSINE PRECURSOR TRANSPORTER-RELATED"/>
    <property type="match status" value="1"/>
</dbReference>
<comment type="function">
    <text evidence="1">Involved in the import of queuosine (Q) precursors, required for Q precursor salvage.</text>
</comment>
<accession>A0A9E2P1E6</accession>
<feature type="transmembrane region" description="Helical" evidence="1">
    <location>
        <begin position="68"/>
        <end position="92"/>
    </location>
</feature>
<keyword evidence="1" id="KW-0812">Transmembrane</keyword>
<comment type="subcellular location">
    <subcellularLocation>
        <location evidence="1">Cell membrane</location>
        <topology evidence="1">Multi-pass membrane protein</topology>
    </subcellularLocation>
</comment>
<name>A0A9E2P1E6_9BACT</name>
<dbReference type="PANTHER" id="PTHR34300:SF2">
    <property type="entry name" value="QUEUOSINE PRECURSOR TRANSPORTER-RELATED"/>
    <property type="match status" value="1"/>
</dbReference>
<dbReference type="AlphaFoldDB" id="A0A9E2P1E6"/>
<reference evidence="2" key="2">
    <citation type="submission" date="2021-04" db="EMBL/GenBank/DDBJ databases">
        <authorList>
            <person name="Gilroy R."/>
        </authorList>
    </citation>
    <scope>NUCLEOTIDE SEQUENCE</scope>
    <source>
        <strain evidence="2">G3-2149</strain>
    </source>
</reference>
<feature type="transmembrane region" description="Helical" evidence="1">
    <location>
        <begin position="143"/>
        <end position="170"/>
    </location>
</feature>
<evidence type="ECO:0000313" key="3">
    <source>
        <dbReference type="Proteomes" id="UP000823865"/>
    </source>
</evidence>
<protein>
    <recommendedName>
        <fullName evidence="1">Probable queuosine precursor transporter</fullName>
        <shortName evidence="1">Q precursor transporter</shortName>
    </recommendedName>
</protein>